<comment type="caution">
    <text evidence="4">The sequence shown here is derived from an EMBL/GenBank/DDBJ whole genome shotgun (WGS) entry which is preliminary data.</text>
</comment>
<reference evidence="4 5" key="1">
    <citation type="submission" date="2020-08" db="EMBL/GenBank/DDBJ databases">
        <title>Genomic Encyclopedia of Archaeal and Bacterial Type Strains, Phase II (KMG-II): from individual species to whole genera.</title>
        <authorList>
            <person name="Goeker M."/>
        </authorList>
    </citation>
    <scope>NUCLEOTIDE SEQUENCE [LARGE SCALE GENOMIC DNA]</scope>
    <source>
        <strain evidence="4 5">DSM 23288</strain>
    </source>
</reference>
<keyword evidence="2" id="KW-1133">Transmembrane helix</keyword>
<dbReference type="SMART" id="SM00278">
    <property type="entry name" value="HhH1"/>
    <property type="match status" value="2"/>
</dbReference>
<feature type="transmembrane region" description="Helical" evidence="2">
    <location>
        <begin position="9"/>
        <end position="27"/>
    </location>
</feature>
<sequence length="251" mass="23712">MPQPTKPQLALYAAFAIAVLVIGSRFLRESGDGTGGAAPPALDMGAGSPDGASGAGGAPAGGGVAAGGADPLAGGGAVDGGAAAGGDAAALAGEGALVVDVKGAVRRPGVYRLAAGARAIDAVRRAGGMTGRADRLGVNLAARLSDGGEVVVPRRGQGGALGVGGVPSSGGGAPGGASGSGAGDPAGPLQIDINTASAQELEQLDGVGPATAAKIIAYRELHGGFRSIEELDEVSGIGEAKLAAIRTQLGR</sequence>
<feature type="region of interest" description="Disordered" evidence="1">
    <location>
        <begin position="32"/>
        <end position="60"/>
    </location>
</feature>
<dbReference type="Pfam" id="PF12836">
    <property type="entry name" value="HHH_3"/>
    <property type="match status" value="1"/>
</dbReference>
<feature type="region of interest" description="Disordered" evidence="1">
    <location>
        <begin position="164"/>
        <end position="188"/>
    </location>
</feature>
<dbReference type="NCBIfam" id="TIGR00426">
    <property type="entry name" value="competence protein ComEA helix-hairpin-helix repeat region"/>
    <property type="match status" value="1"/>
</dbReference>
<protein>
    <submittedName>
        <fullName evidence="4">Competence protein ComEA</fullName>
    </submittedName>
</protein>
<dbReference type="GO" id="GO:0006281">
    <property type="term" value="P:DNA repair"/>
    <property type="evidence" value="ECO:0007669"/>
    <property type="project" value="InterPro"/>
</dbReference>
<evidence type="ECO:0000259" key="3">
    <source>
        <dbReference type="SMART" id="SM00278"/>
    </source>
</evidence>
<dbReference type="RefSeq" id="WP_183343660.1">
    <property type="nucleotide sequence ID" value="NZ_JACHNU010000005.1"/>
</dbReference>
<dbReference type="Gene3D" id="1.10.150.280">
    <property type="entry name" value="AF1531-like domain"/>
    <property type="match status" value="1"/>
</dbReference>
<dbReference type="GO" id="GO:0003677">
    <property type="term" value="F:DNA binding"/>
    <property type="evidence" value="ECO:0007669"/>
    <property type="project" value="InterPro"/>
</dbReference>
<dbReference type="InterPro" id="IPR010994">
    <property type="entry name" value="RuvA_2-like"/>
</dbReference>
<keyword evidence="5" id="KW-1185">Reference proteome</keyword>
<feature type="domain" description="Helix-hairpin-helix DNA-binding motif class 1" evidence="3">
    <location>
        <begin position="229"/>
        <end position="248"/>
    </location>
</feature>
<dbReference type="AlphaFoldDB" id="A0A840IIA7"/>
<dbReference type="PANTHER" id="PTHR21180:SF32">
    <property type="entry name" value="ENDONUCLEASE_EXONUCLEASE_PHOSPHATASE FAMILY DOMAIN-CONTAINING PROTEIN 1"/>
    <property type="match status" value="1"/>
</dbReference>
<evidence type="ECO:0000313" key="4">
    <source>
        <dbReference type="EMBL" id="MBB4663941.1"/>
    </source>
</evidence>
<feature type="domain" description="Helix-hairpin-helix DNA-binding motif class 1" evidence="3">
    <location>
        <begin position="199"/>
        <end position="218"/>
    </location>
</feature>
<gene>
    <name evidence="4" type="ORF">BDZ31_003542</name>
</gene>
<evidence type="ECO:0000256" key="1">
    <source>
        <dbReference type="SAM" id="MobiDB-lite"/>
    </source>
</evidence>
<keyword evidence="2" id="KW-0812">Transmembrane</keyword>
<evidence type="ECO:0000313" key="5">
    <source>
        <dbReference type="Proteomes" id="UP000585272"/>
    </source>
</evidence>
<organism evidence="4 5">
    <name type="scientific">Conexibacter arvalis</name>
    <dbReference type="NCBI Taxonomy" id="912552"/>
    <lineage>
        <taxon>Bacteria</taxon>
        <taxon>Bacillati</taxon>
        <taxon>Actinomycetota</taxon>
        <taxon>Thermoleophilia</taxon>
        <taxon>Solirubrobacterales</taxon>
        <taxon>Conexibacteraceae</taxon>
        <taxon>Conexibacter</taxon>
    </lineage>
</organism>
<accession>A0A840IIA7</accession>
<dbReference type="InterPro" id="IPR051675">
    <property type="entry name" value="Endo/Exo/Phosphatase_dom_1"/>
</dbReference>
<dbReference type="PANTHER" id="PTHR21180">
    <property type="entry name" value="ENDONUCLEASE/EXONUCLEASE/PHOSPHATASE FAMILY DOMAIN-CONTAINING PROTEIN 1"/>
    <property type="match status" value="1"/>
</dbReference>
<evidence type="ECO:0000256" key="2">
    <source>
        <dbReference type="SAM" id="Phobius"/>
    </source>
</evidence>
<dbReference type="InterPro" id="IPR004509">
    <property type="entry name" value="Competence_ComEA_HhH"/>
</dbReference>
<dbReference type="InterPro" id="IPR003583">
    <property type="entry name" value="Hlx-hairpin-Hlx_DNA-bd_motif"/>
</dbReference>
<dbReference type="Pfam" id="PF10531">
    <property type="entry name" value="SLBB"/>
    <property type="match status" value="1"/>
</dbReference>
<dbReference type="Proteomes" id="UP000585272">
    <property type="component" value="Unassembled WGS sequence"/>
</dbReference>
<feature type="compositionally biased region" description="Gly residues" evidence="1">
    <location>
        <begin position="164"/>
        <end position="184"/>
    </location>
</feature>
<dbReference type="Gene3D" id="3.10.560.10">
    <property type="entry name" value="Outer membrane lipoprotein wza domain like"/>
    <property type="match status" value="1"/>
</dbReference>
<dbReference type="SUPFAM" id="SSF47781">
    <property type="entry name" value="RuvA domain 2-like"/>
    <property type="match status" value="1"/>
</dbReference>
<name>A0A840IIA7_9ACTN</name>
<proteinExistence type="predicted"/>
<dbReference type="EMBL" id="JACHNU010000005">
    <property type="protein sequence ID" value="MBB4663941.1"/>
    <property type="molecule type" value="Genomic_DNA"/>
</dbReference>
<dbReference type="GO" id="GO:0015627">
    <property type="term" value="C:type II protein secretion system complex"/>
    <property type="evidence" value="ECO:0007669"/>
    <property type="project" value="TreeGrafter"/>
</dbReference>
<dbReference type="GO" id="GO:0015628">
    <property type="term" value="P:protein secretion by the type II secretion system"/>
    <property type="evidence" value="ECO:0007669"/>
    <property type="project" value="TreeGrafter"/>
</dbReference>
<keyword evidence="2" id="KW-0472">Membrane</keyword>
<dbReference type="InterPro" id="IPR019554">
    <property type="entry name" value="Soluble_ligand-bd"/>
</dbReference>